<reference evidence="10 11" key="1">
    <citation type="submission" date="2019-11" db="EMBL/GenBank/DDBJ databases">
        <authorList>
            <person name="Holert J."/>
        </authorList>
    </citation>
    <scope>NUCLEOTIDE SEQUENCE [LARGE SCALE GENOMIC DNA]</scope>
    <source>
        <strain evidence="10">SB11_3</strain>
    </source>
</reference>
<feature type="chain" id="PRO_5025030576" description="TonB-dependent receptor plug domain-containing protein" evidence="8">
    <location>
        <begin position="24"/>
        <end position="1013"/>
    </location>
</feature>
<keyword evidence="6 7" id="KW-0998">Cell outer membrane</keyword>
<dbReference type="InterPro" id="IPR037066">
    <property type="entry name" value="Plug_dom_sf"/>
</dbReference>
<dbReference type="Gene3D" id="2.170.130.10">
    <property type="entry name" value="TonB-dependent receptor, plug domain"/>
    <property type="match status" value="1"/>
</dbReference>
<keyword evidence="3 7" id="KW-1134">Transmembrane beta strand</keyword>
<dbReference type="InterPro" id="IPR039426">
    <property type="entry name" value="TonB-dep_rcpt-like"/>
</dbReference>
<dbReference type="Gene3D" id="2.40.170.20">
    <property type="entry name" value="TonB-dependent receptor, beta-barrel domain"/>
    <property type="match status" value="1"/>
</dbReference>
<evidence type="ECO:0000256" key="1">
    <source>
        <dbReference type="ARBA" id="ARBA00004571"/>
    </source>
</evidence>
<comment type="similarity">
    <text evidence="7">Belongs to the TonB-dependent receptor family.</text>
</comment>
<dbReference type="Pfam" id="PF13620">
    <property type="entry name" value="CarboxypepD_reg"/>
    <property type="match status" value="1"/>
</dbReference>
<protein>
    <recommendedName>
        <fullName evidence="9">TonB-dependent receptor plug domain-containing protein</fullName>
    </recommendedName>
</protein>
<organism evidence="10 11">
    <name type="scientific">BD1-7 clade bacterium</name>
    <dbReference type="NCBI Taxonomy" id="2029982"/>
    <lineage>
        <taxon>Bacteria</taxon>
        <taxon>Pseudomonadati</taxon>
        <taxon>Pseudomonadota</taxon>
        <taxon>Gammaproteobacteria</taxon>
        <taxon>Cellvibrionales</taxon>
        <taxon>Spongiibacteraceae</taxon>
        <taxon>BD1-7 clade</taxon>
    </lineage>
</organism>
<keyword evidence="11" id="KW-1185">Reference proteome</keyword>
<name>A0A5S9QXQ0_9GAMM</name>
<dbReference type="Proteomes" id="UP000441399">
    <property type="component" value="Unassembled WGS sequence"/>
</dbReference>
<keyword evidence="4 7" id="KW-0812">Transmembrane</keyword>
<dbReference type="GO" id="GO:0009279">
    <property type="term" value="C:cell outer membrane"/>
    <property type="evidence" value="ECO:0007669"/>
    <property type="project" value="UniProtKB-SubCell"/>
</dbReference>
<evidence type="ECO:0000256" key="4">
    <source>
        <dbReference type="ARBA" id="ARBA00022692"/>
    </source>
</evidence>
<sequence>MIKSLLSRSVAIGLSCYASTALSGDMVLYMFKDGAAAEGFQVAVNGSATKPVKEDGSVTFNLGGGDHEAVLTSDQGEELMKFRFTAAADQNADISIDVEEGEEPEVLVETYSVNENDAQRAEGVQGGVGGEVYDSDSDAVIAGATIKLIGTSYEGVADEEGYFEFSAPRGVYTAVVSHPDYGSREIQDFRVVSLVDKQVNFALSKFSDDIEEVEVVAKYNPDSFTDTERFSLAVVDSISIEQLARFGDSDAASAVKRIAGVAVEGGKYVVVRGLNPRHSSVMLNGASLPSPDPTRRNVPLDLFPSTILDAIDVQKSFSPSVYGDSTGGTVKLTTRSFPDEFEGKFSTSLGLVTDLTGESREVQQGEALDFFGFGSEGDRKIPSDVEANLEELNDSDLEGAERTDLSLSMPHTLATEKRTIAPDVKLELSIGDTFFDTGDVSMGYLAAVKFKNSWRSEVGKRNNYSLSLGGGLVEDDNIDYVRTTNDIDLGAGFTLGMNIGEDHDLASNTLWLRQTTADTFSYDASRFGDQDRPTKGNDLRWFEREFVFQQFTGTHYIPSDLDTTITWQTSFSSAKLDEPDGRSYAFEERGDEYELIISDVERKYSELDDTNVDFSVGGDSALMKADDAEMRLKYGLSSFKRERNSSQFSIGYGTNSNGSGGDLPDEYEGTTDIDQILNKDTIAGGDFFINSRVPASGTYSADWNLNAAYLSLDYNQFDMVRVDLGVRFESSKMTVDTFKSSNSSIPVQAEVDDNSLLPSLNVTVPIGDMWQLRGAYYETINRPDFRELSAASYVDPESGETFVGNPDLVSAEIQNFDIRAEFYPSDNESVSLAIFHKDFDNPIEKVLEQGNAVFSFENGSFGKLSGVEFDFRLEYDIAEYGVFVSGNYTYIDSEVEVQSGSSIRKQKMQGQPDDLVNFQLGFDDFNWGMEYTLVYFRQGETLYSLGADNYPNIVLEARNDLGFNVSKNFGEESKLTLKTKNLLNEPFEQTQGGENYRSYKTGVSVELAYSLEF</sequence>
<proteinExistence type="inferred from homology"/>
<dbReference type="PROSITE" id="PS52016">
    <property type="entry name" value="TONB_DEPENDENT_REC_3"/>
    <property type="match status" value="1"/>
</dbReference>
<gene>
    <name evidence="10" type="ORF">OPDIPICF_02838</name>
</gene>
<dbReference type="InterPro" id="IPR036942">
    <property type="entry name" value="Beta-barrel_TonB_sf"/>
</dbReference>
<evidence type="ECO:0000256" key="3">
    <source>
        <dbReference type="ARBA" id="ARBA00022452"/>
    </source>
</evidence>
<evidence type="ECO:0000256" key="2">
    <source>
        <dbReference type="ARBA" id="ARBA00022448"/>
    </source>
</evidence>
<dbReference type="SUPFAM" id="SSF49464">
    <property type="entry name" value="Carboxypeptidase regulatory domain-like"/>
    <property type="match status" value="1"/>
</dbReference>
<feature type="signal peptide" evidence="8">
    <location>
        <begin position="1"/>
        <end position="23"/>
    </location>
</feature>
<dbReference type="OrthoDB" id="9768470at2"/>
<dbReference type="InterPro" id="IPR012910">
    <property type="entry name" value="Plug_dom"/>
</dbReference>
<dbReference type="PANTHER" id="PTHR40980">
    <property type="entry name" value="PLUG DOMAIN-CONTAINING PROTEIN"/>
    <property type="match status" value="1"/>
</dbReference>
<evidence type="ECO:0000313" key="10">
    <source>
        <dbReference type="EMBL" id="CAA0123643.1"/>
    </source>
</evidence>
<dbReference type="AlphaFoldDB" id="A0A5S9QXQ0"/>
<keyword evidence="5 7" id="KW-0472">Membrane</keyword>
<dbReference type="PANTHER" id="PTHR40980:SF5">
    <property type="entry name" value="TONB-DEPENDENT RECEPTOR"/>
    <property type="match status" value="1"/>
</dbReference>
<evidence type="ECO:0000256" key="5">
    <source>
        <dbReference type="ARBA" id="ARBA00023136"/>
    </source>
</evidence>
<evidence type="ECO:0000256" key="8">
    <source>
        <dbReference type="SAM" id="SignalP"/>
    </source>
</evidence>
<feature type="domain" description="TonB-dependent receptor plug" evidence="9">
    <location>
        <begin position="233"/>
        <end position="328"/>
    </location>
</feature>
<keyword evidence="2 7" id="KW-0813">Transport</keyword>
<comment type="subcellular location">
    <subcellularLocation>
        <location evidence="1 7">Cell outer membrane</location>
        <topology evidence="1 7">Multi-pass membrane protein</topology>
    </subcellularLocation>
</comment>
<evidence type="ECO:0000256" key="7">
    <source>
        <dbReference type="PROSITE-ProRule" id="PRU01360"/>
    </source>
</evidence>
<evidence type="ECO:0000256" key="6">
    <source>
        <dbReference type="ARBA" id="ARBA00023237"/>
    </source>
</evidence>
<keyword evidence="8" id="KW-0732">Signal</keyword>
<dbReference type="Gene3D" id="2.60.40.1120">
    <property type="entry name" value="Carboxypeptidase-like, regulatory domain"/>
    <property type="match status" value="1"/>
</dbReference>
<dbReference type="Pfam" id="PF07715">
    <property type="entry name" value="Plug"/>
    <property type="match status" value="1"/>
</dbReference>
<dbReference type="EMBL" id="CACSIO010000056">
    <property type="protein sequence ID" value="CAA0123643.1"/>
    <property type="molecule type" value="Genomic_DNA"/>
</dbReference>
<evidence type="ECO:0000313" key="11">
    <source>
        <dbReference type="Proteomes" id="UP000441399"/>
    </source>
</evidence>
<dbReference type="SUPFAM" id="SSF56935">
    <property type="entry name" value="Porins"/>
    <property type="match status" value="1"/>
</dbReference>
<dbReference type="InterPro" id="IPR008969">
    <property type="entry name" value="CarboxyPept-like_regulatory"/>
</dbReference>
<accession>A0A5S9QXQ0</accession>
<evidence type="ECO:0000259" key="9">
    <source>
        <dbReference type="Pfam" id="PF07715"/>
    </source>
</evidence>